<feature type="compositionally biased region" description="Polar residues" evidence="1">
    <location>
        <begin position="824"/>
        <end position="838"/>
    </location>
</feature>
<keyword evidence="3" id="KW-1185">Reference proteome</keyword>
<feature type="region of interest" description="Disordered" evidence="1">
    <location>
        <begin position="323"/>
        <end position="420"/>
    </location>
</feature>
<evidence type="ECO:0000313" key="2">
    <source>
        <dbReference type="EMBL" id="CAB9501433.1"/>
    </source>
</evidence>
<feature type="compositionally biased region" description="Polar residues" evidence="1">
    <location>
        <begin position="153"/>
        <end position="162"/>
    </location>
</feature>
<feature type="compositionally biased region" description="Low complexity" evidence="1">
    <location>
        <begin position="71"/>
        <end position="100"/>
    </location>
</feature>
<comment type="caution">
    <text evidence="2">The sequence shown here is derived from an EMBL/GenBank/DDBJ whole genome shotgun (WGS) entry which is preliminary data.</text>
</comment>
<feature type="region of interest" description="Disordered" evidence="1">
    <location>
        <begin position="146"/>
        <end position="231"/>
    </location>
</feature>
<reference evidence="2" key="1">
    <citation type="submission" date="2020-06" db="EMBL/GenBank/DDBJ databases">
        <authorList>
            <consortium name="Plant Systems Biology data submission"/>
        </authorList>
    </citation>
    <scope>NUCLEOTIDE SEQUENCE</scope>
    <source>
        <strain evidence="2">D6</strain>
    </source>
</reference>
<feature type="compositionally biased region" description="Basic and acidic residues" evidence="1">
    <location>
        <begin position="202"/>
        <end position="214"/>
    </location>
</feature>
<protein>
    <submittedName>
        <fullName evidence="2">Uncharacterized protein</fullName>
    </submittedName>
</protein>
<organism evidence="2 3">
    <name type="scientific">Seminavis robusta</name>
    <dbReference type="NCBI Taxonomy" id="568900"/>
    <lineage>
        <taxon>Eukaryota</taxon>
        <taxon>Sar</taxon>
        <taxon>Stramenopiles</taxon>
        <taxon>Ochrophyta</taxon>
        <taxon>Bacillariophyta</taxon>
        <taxon>Bacillariophyceae</taxon>
        <taxon>Bacillariophycidae</taxon>
        <taxon>Naviculales</taxon>
        <taxon>Naviculaceae</taxon>
        <taxon>Seminavis</taxon>
    </lineage>
</organism>
<proteinExistence type="predicted"/>
<feature type="region of interest" description="Disordered" evidence="1">
    <location>
        <begin position="752"/>
        <end position="848"/>
    </location>
</feature>
<feature type="compositionally biased region" description="Basic and acidic residues" evidence="1">
    <location>
        <begin position="786"/>
        <end position="796"/>
    </location>
</feature>
<dbReference type="AlphaFoldDB" id="A0A9N8H961"/>
<dbReference type="EMBL" id="CAICTM010000107">
    <property type="protein sequence ID" value="CAB9501433.1"/>
    <property type="molecule type" value="Genomic_DNA"/>
</dbReference>
<feature type="compositionally biased region" description="Basic and acidic residues" evidence="1">
    <location>
        <begin position="966"/>
        <end position="993"/>
    </location>
</feature>
<feature type="compositionally biased region" description="Low complexity" evidence="1">
    <location>
        <begin position="527"/>
        <end position="536"/>
    </location>
</feature>
<feature type="compositionally biased region" description="Basic and acidic residues" evidence="1">
    <location>
        <begin position="163"/>
        <end position="192"/>
    </location>
</feature>
<evidence type="ECO:0000313" key="3">
    <source>
        <dbReference type="Proteomes" id="UP001153069"/>
    </source>
</evidence>
<sequence length="1126" mass="122939">MVMFAAAAAPWSQKKKKQQQVDGQTKNRYSSSAKKELLAAKLEGTPTKSRHDDGCRQSIMSDVTATTVASDSLRSSSLHDASSQRDSIFSSGGTTSSGSFDSEHTHLPNKTNLLASFERRNNNDNNNSSDADIFDRLHHNQKRCHRLWKDPSETGSHASSSTRSERLHEYERDVTRQGLRGERNSTPRRTDNGRSVSTDPAAKYRERRVGDAENSRSPLAPKSPPRSVRRETLDNASGYSSYFDHLYQRAEPVLKNNSTVASSAGRQFGSHYHVQPLPMLEPLPPHMMTRASSNPEALSLRPRPQRMDLPARTSQVVRNSTWQELQHQHEDLLSSSTTSSKKQDEEEIGSSSRRGRESQRIVTALRTSRGARSMSPKRTIISAPAATTRRRKKAGKRDQGAPPSRHASRSLSPTRASNPPLCVHSTFERLYLNEKRPEKLWKEPARFDGSKSPAYRATSSSSRKDEPVPAIFDRLYHNEKRAEPLWHPPPEPASLRVKLQPGGGRHHPPTSPSSAMGSCGGWEDLSSVKSHGSHNSSSKKRLWMPPRKPKHSSHAYPVPYCSPISSAKATVSLAPSSPSSSHLARCKACMERALMPAPKKHAFLKSHSRSPRPKVYEPPVSILSLPSTVMAGAGTHLTTPKGSRAVTLPDMTLVTPQASQEEATPASYPHRSVKTNDLASSSFQQRSCEGDAPSGLVSAVDAAAFDTRNKLLDRKSRSLSPSNRKASAPCMQQGHEEVQDMACILDDSEVEGKRKDVPAVVSTADVPASSRPRRVDCDDSVPNVNQKERAEDDSVQRADQSTVEEWQGQGHDEQKENLDALEQSKASTMAESDRNSATVGAKKGDPGAIESSVPQLCTASEIAADCILPTNVKSFVDVEDDNESTKSSTDGRGSAARDCVTDKSFAGISATDTSAKEQETEFSSVSTPELSSAVDESVCVTGVQMSNPAVDLVKQIGAESLGHSVDSNKKEHSPTRDEAESRVVSTDKSRRQLDAAPSSAVSNAAKRVGAHIVRPQRGNLLAASVVGQYLEEKIPEIKEAISVYASRSTDDEDMIDPDEVVPTKLSSLAYDWWTVSIHSSQCHTASDAESVVVSPPRTNNYSFLFPKPPTTACIGWLFLKPSHHDA</sequence>
<feature type="compositionally biased region" description="Low complexity" evidence="1">
    <location>
        <begin position="1"/>
        <end position="12"/>
    </location>
</feature>
<feature type="region of interest" description="Disordered" evidence="1">
    <location>
        <begin position="713"/>
        <end position="734"/>
    </location>
</feature>
<dbReference type="Proteomes" id="UP001153069">
    <property type="component" value="Unassembled WGS sequence"/>
</dbReference>
<gene>
    <name evidence="2" type="ORF">SEMRO_108_G054330.1</name>
</gene>
<feature type="region of interest" description="Disordered" evidence="1">
    <location>
        <begin position="482"/>
        <end position="549"/>
    </location>
</feature>
<name>A0A9N8H961_9STRA</name>
<feature type="region of interest" description="Disordered" evidence="1">
    <location>
        <begin position="1"/>
        <end position="57"/>
    </location>
</feature>
<feature type="compositionally biased region" description="Basic residues" evidence="1">
    <location>
        <begin position="537"/>
        <end position="549"/>
    </location>
</feature>
<evidence type="ECO:0000256" key="1">
    <source>
        <dbReference type="SAM" id="MobiDB-lite"/>
    </source>
</evidence>
<feature type="region of interest" description="Disordered" evidence="1">
    <location>
        <begin position="71"/>
        <end position="107"/>
    </location>
</feature>
<feature type="region of interest" description="Disordered" evidence="1">
    <location>
        <begin position="961"/>
        <end position="1001"/>
    </location>
</feature>
<accession>A0A9N8H961</accession>
<feature type="region of interest" description="Disordered" evidence="1">
    <location>
        <begin position="443"/>
        <end position="469"/>
    </location>
</feature>